<feature type="active site" description="Nucleophile" evidence="9">
    <location>
        <position position="30"/>
    </location>
</feature>
<dbReference type="Proteomes" id="UP000183508">
    <property type="component" value="Unassembled WGS sequence"/>
</dbReference>
<dbReference type="GO" id="GO:0005829">
    <property type="term" value="C:cytosol"/>
    <property type="evidence" value="ECO:0007669"/>
    <property type="project" value="TreeGrafter"/>
</dbReference>
<dbReference type="eggNOG" id="COG3118">
    <property type="taxonomic scope" value="Bacteria"/>
</dbReference>
<dbReference type="PANTHER" id="PTHR45663:SF11">
    <property type="entry name" value="GEO12009P1"/>
    <property type="match status" value="1"/>
</dbReference>
<comment type="similarity">
    <text evidence="1 8">Belongs to the thioredoxin family.</text>
</comment>
<feature type="domain" description="Thioredoxin" evidence="11">
    <location>
        <begin position="1"/>
        <end position="105"/>
    </location>
</feature>
<dbReference type="InterPro" id="IPR036249">
    <property type="entry name" value="Thioredoxin-like_sf"/>
</dbReference>
<evidence type="ECO:0000256" key="10">
    <source>
        <dbReference type="PIRSR" id="PIRSR000077-4"/>
    </source>
</evidence>
<keyword evidence="6 10" id="KW-0676">Redox-active center</keyword>
<gene>
    <name evidence="12" type="ORF">SAMN05421543_1288</name>
</gene>
<dbReference type="NCBIfam" id="TIGR01068">
    <property type="entry name" value="thioredoxin"/>
    <property type="match status" value="1"/>
</dbReference>
<dbReference type="PROSITE" id="PS51352">
    <property type="entry name" value="THIOREDOXIN_2"/>
    <property type="match status" value="1"/>
</dbReference>
<feature type="disulfide bond" description="Redox-active" evidence="10">
    <location>
        <begin position="30"/>
        <end position="33"/>
    </location>
</feature>
<dbReference type="PIRSF" id="PIRSF000077">
    <property type="entry name" value="Thioredoxin"/>
    <property type="match status" value="1"/>
</dbReference>
<dbReference type="PANTHER" id="PTHR45663">
    <property type="entry name" value="GEO12009P1"/>
    <property type="match status" value="1"/>
</dbReference>
<dbReference type="InterPro" id="IPR013766">
    <property type="entry name" value="Thioredoxin_domain"/>
</dbReference>
<evidence type="ECO:0000256" key="8">
    <source>
        <dbReference type="PIRNR" id="PIRNR000077"/>
    </source>
</evidence>
<evidence type="ECO:0000256" key="4">
    <source>
        <dbReference type="ARBA" id="ARBA00022982"/>
    </source>
</evidence>
<dbReference type="OrthoDB" id="9790390at2"/>
<dbReference type="STRING" id="392015.SAMN05421543_1288"/>
<evidence type="ECO:0000256" key="6">
    <source>
        <dbReference type="ARBA" id="ARBA00023284"/>
    </source>
</evidence>
<evidence type="ECO:0000256" key="7">
    <source>
        <dbReference type="NCBIfam" id="TIGR01068"/>
    </source>
</evidence>
<proteinExistence type="inferred from homology"/>
<feature type="site" description="Contributes to redox potential value" evidence="9">
    <location>
        <position position="32"/>
    </location>
</feature>
<dbReference type="PROSITE" id="PS00194">
    <property type="entry name" value="THIOREDOXIN_1"/>
    <property type="match status" value="1"/>
</dbReference>
<evidence type="ECO:0000256" key="3">
    <source>
        <dbReference type="ARBA" id="ARBA00022448"/>
    </source>
</evidence>
<feature type="active site" description="Nucleophile" evidence="9">
    <location>
        <position position="33"/>
    </location>
</feature>
<dbReference type="InterPro" id="IPR005746">
    <property type="entry name" value="Thioredoxin"/>
</dbReference>
<keyword evidence="3" id="KW-0813">Transport</keyword>
<protein>
    <recommendedName>
        <fullName evidence="2 7">Thioredoxin</fullName>
    </recommendedName>
</protein>
<dbReference type="CDD" id="cd02947">
    <property type="entry name" value="TRX_family"/>
    <property type="match status" value="1"/>
</dbReference>
<evidence type="ECO:0000256" key="5">
    <source>
        <dbReference type="ARBA" id="ARBA00023157"/>
    </source>
</evidence>
<evidence type="ECO:0000313" key="12">
    <source>
        <dbReference type="EMBL" id="SFV05797.1"/>
    </source>
</evidence>
<evidence type="ECO:0000256" key="9">
    <source>
        <dbReference type="PIRSR" id="PIRSR000077-1"/>
    </source>
</evidence>
<dbReference type="EMBL" id="FPBV01000028">
    <property type="protein sequence ID" value="SFV05797.1"/>
    <property type="molecule type" value="Genomic_DNA"/>
</dbReference>
<evidence type="ECO:0000256" key="1">
    <source>
        <dbReference type="ARBA" id="ARBA00008987"/>
    </source>
</evidence>
<accession>A0A1I7L7T5</accession>
<dbReference type="AlphaFoldDB" id="A0A1I7L7T5"/>
<organism evidence="12 13">
    <name type="scientific">Alicyclobacillus macrosporangiidus</name>
    <dbReference type="NCBI Taxonomy" id="392015"/>
    <lineage>
        <taxon>Bacteria</taxon>
        <taxon>Bacillati</taxon>
        <taxon>Bacillota</taxon>
        <taxon>Bacilli</taxon>
        <taxon>Bacillales</taxon>
        <taxon>Alicyclobacillaceae</taxon>
        <taxon>Alicyclobacillus</taxon>
    </lineage>
</organism>
<dbReference type="InterPro" id="IPR017937">
    <property type="entry name" value="Thioredoxin_CS"/>
</dbReference>
<dbReference type="PRINTS" id="PR00421">
    <property type="entry name" value="THIOREDOXIN"/>
</dbReference>
<evidence type="ECO:0000259" key="11">
    <source>
        <dbReference type="PROSITE" id="PS51352"/>
    </source>
</evidence>
<evidence type="ECO:0000256" key="2">
    <source>
        <dbReference type="ARBA" id="ARBA00020570"/>
    </source>
</evidence>
<dbReference type="Pfam" id="PF00085">
    <property type="entry name" value="Thioredoxin"/>
    <property type="match status" value="1"/>
</dbReference>
<name>A0A1I7L7T5_9BACL</name>
<reference evidence="13" key="1">
    <citation type="submission" date="2016-10" db="EMBL/GenBank/DDBJ databases">
        <authorList>
            <person name="Varghese N."/>
        </authorList>
    </citation>
    <scope>NUCLEOTIDE SEQUENCE [LARGE SCALE GENOMIC DNA]</scope>
    <source>
        <strain evidence="13">DSM 17980</strain>
    </source>
</reference>
<dbReference type="FunFam" id="3.40.30.10:FF:000001">
    <property type="entry name" value="Thioredoxin"/>
    <property type="match status" value="1"/>
</dbReference>
<keyword evidence="4" id="KW-0249">Electron transport</keyword>
<dbReference type="Gene3D" id="3.40.30.10">
    <property type="entry name" value="Glutaredoxin"/>
    <property type="match status" value="1"/>
</dbReference>
<feature type="site" description="Contributes to redox potential value" evidence="9">
    <location>
        <position position="31"/>
    </location>
</feature>
<dbReference type="GO" id="GO:0015035">
    <property type="term" value="F:protein-disulfide reductase activity"/>
    <property type="evidence" value="ECO:0007669"/>
    <property type="project" value="UniProtKB-UniRule"/>
</dbReference>
<dbReference type="GO" id="GO:0045454">
    <property type="term" value="P:cell redox homeostasis"/>
    <property type="evidence" value="ECO:0007669"/>
    <property type="project" value="TreeGrafter"/>
</dbReference>
<evidence type="ECO:0000313" key="13">
    <source>
        <dbReference type="Proteomes" id="UP000183508"/>
    </source>
</evidence>
<sequence length="105" mass="11452">MATVQVTDQNFASVIQGDKPVLVDFWAAWCGPCRMMAPVLEELSDEAGDRLVVAKLNVDENPRTAGAYGIMSIPTMILFRNGRPLKQLVGYMPKGTLVSQLADVL</sequence>
<feature type="site" description="Deprotonates C-terminal active site Cys" evidence="9">
    <location>
        <position position="24"/>
    </location>
</feature>
<keyword evidence="5 10" id="KW-1015">Disulfide bond</keyword>
<dbReference type="RefSeq" id="WP_029420746.1">
    <property type="nucleotide sequence ID" value="NZ_FPBV01000028.1"/>
</dbReference>
<dbReference type="SUPFAM" id="SSF52833">
    <property type="entry name" value="Thioredoxin-like"/>
    <property type="match status" value="1"/>
</dbReference>
<keyword evidence="13" id="KW-1185">Reference proteome</keyword>